<dbReference type="SUPFAM" id="SSF52058">
    <property type="entry name" value="L domain-like"/>
    <property type="match status" value="1"/>
</dbReference>
<dbReference type="EMBL" id="LNAL01000008">
    <property type="protein sequence ID" value="KUG06364.1"/>
    <property type="molecule type" value="Genomic_DNA"/>
</dbReference>
<accession>A0A9X0L3E8</accession>
<keyword evidence="8" id="KW-0325">Glycoprotein</keyword>
<proteinExistence type="predicted"/>
<keyword evidence="5" id="KW-0677">Repeat</keyword>
<dbReference type="SMART" id="SM00369">
    <property type="entry name" value="LRR_TYP"/>
    <property type="match status" value="9"/>
</dbReference>
<dbReference type="GO" id="GO:0016020">
    <property type="term" value="C:membrane"/>
    <property type="evidence" value="ECO:0007669"/>
    <property type="project" value="UniProtKB-SubCell"/>
</dbReference>
<evidence type="ECO:0000256" key="5">
    <source>
        <dbReference type="ARBA" id="ARBA00022737"/>
    </source>
</evidence>
<dbReference type="PANTHER" id="PTHR48064:SF6">
    <property type="entry name" value="RECEPTOR-LIKE PROTEIN KINASE 2"/>
    <property type="match status" value="1"/>
</dbReference>
<dbReference type="NCBIfam" id="TIGR03696">
    <property type="entry name" value="Rhs_assc_core"/>
    <property type="match status" value="1"/>
</dbReference>
<dbReference type="InterPro" id="IPR032675">
    <property type="entry name" value="LRR_dom_sf"/>
</dbReference>
<dbReference type="Pfam" id="PF23598">
    <property type="entry name" value="LRR_14"/>
    <property type="match status" value="1"/>
</dbReference>
<organism evidence="12 13">
    <name type="scientific">Solirubrum puertoriconensis</name>
    <dbReference type="NCBI Taxonomy" id="1751427"/>
    <lineage>
        <taxon>Bacteria</taxon>
        <taxon>Pseudomonadati</taxon>
        <taxon>Bacteroidota</taxon>
        <taxon>Cytophagia</taxon>
        <taxon>Cytophagales</taxon>
    </lineage>
</organism>
<gene>
    <name evidence="12" type="ORF">ASU33_03130</name>
</gene>
<evidence type="ECO:0000256" key="8">
    <source>
        <dbReference type="ARBA" id="ARBA00023180"/>
    </source>
</evidence>
<keyword evidence="4" id="KW-0732">Signal</keyword>
<dbReference type="InterPro" id="IPR001611">
    <property type="entry name" value="Leu-rich_rpt"/>
</dbReference>
<dbReference type="InterPro" id="IPR022385">
    <property type="entry name" value="Rhs_assc_core"/>
</dbReference>
<evidence type="ECO:0000256" key="7">
    <source>
        <dbReference type="ARBA" id="ARBA00023136"/>
    </source>
</evidence>
<dbReference type="Proteomes" id="UP000054223">
    <property type="component" value="Unassembled WGS sequence"/>
</dbReference>
<dbReference type="InterPro" id="IPR055414">
    <property type="entry name" value="LRR_R13L4/SHOC2-like"/>
</dbReference>
<keyword evidence="2" id="KW-0433">Leucine-rich repeat</keyword>
<reference evidence="12 13" key="1">
    <citation type="submission" date="2015-11" db="EMBL/GenBank/DDBJ databases">
        <title>Solirubrum puertoriconensis gen. nov. an environmental bacteria isolated in Puerto Rico.</title>
        <authorList>
            <person name="Cuebas-Irizarry M.F."/>
            <person name="Montalvo-Rodriguez R."/>
        </authorList>
    </citation>
    <scope>NUCLEOTIDE SEQUENCE [LARGE SCALE GENOMIC DNA]</scope>
    <source>
        <strain evidence="12 13">MC1A</strain>
    </source>
</reference>
<dbReference type="Gene3D" id="3.80.10.10">
    <property type="entry name" value="Ribonuclease Inhibitor"/>
    <property type="match status" value="4"/>
</dbReference>
<dbReference type="Pfam" id="PF00560">
    <property type="entry name" value="LRR_1"/>
    <property type="match status" value="4"/>
</dbReference>
<evidence type="ECO:0008006" key="14">
    <source>
        <dbReference type="Google" id="ProtNLM"/>
    </source>
</evidence>
<keyword evidence="3" id="KW-0812">Transmembrane</keyword>
<dbReference type="InterPro" id="IPR045619">
    <property type="entry name" value="DUF6443"/>
</dbReference>
<dbReference type="Pfam" id="PF20041">
    <property type="entry name" value="DUF6443"/>
    <property type="match status" value="1"/>
</dbReference>
<evidence type="ECO:0000256" key="1">
    <source>
        <dbReference type="ARBA" id="ARBA00004167"/>
    </source>
</evidence>
<feature type="region of interest" description="Disordered" evidence="9">
    <location>
        <begin position="1457"/>
        <end position="1483"/>
    </location>
</feature>
<evidence type="ECO:0000259" key="10">
    <source>
        <dbReference type="Pfam" id="PF20041"/>
    </source>
</evidence>
<dbReference type="RefSeq" id="WP_059072060.1">
    <property type="nucleotide sequence ID" value="NZ_LNAL01000008.1"/>
</dbReference>
<keyword evidence="6" id="KW-1133">Transmembrane helix</keyword>
<evidence type="ECO:0000313" key="12">
    <source>
        <dbReference type="EMBL" id="KUG06364.1"/>
    </source>
</evidence>
<evidence type="ECO:0000256" key="6">
    <source>
        <dbReference type="ARBA" id="ARBA00022989"/>
    </source>
</evidence>
<evidence type="ECO:0000259" key="11">
    <source>
        <dbReference type="Pfam" id="PF23598"/>
    </source>
</evidence>
<comment type="caution">
    <text evidence="12">The sequence shown here is derived from an EMBL/GenBank/DDBJ whole genome shotgun (WGS) entry which is preliminary data.</text>
</comment>
<dbReference type="SUPFAM" id="SSF52047">
    <property type="entry name" value="RNI-like"/>
    <property type="match status" value="1"/>
</dbReference>
<feature type="domain" description="DUF6443" evidence="10">
    <location>
        <begin position="739"/>
        <end position="882"/>
    </location>
</feature>
<dbReference type="InterPro" id="IPR003591">
    <property type="entry name" value="Leu-rich_rpt_typical-subtyp"/>
</dbReference>
<evidence type="ECO:0000313" key="13">
    <source>
        <dbReference type="Proteomes" id="UP000054223"/>
    </source>
</evidence>
<dbReference type="InterPro" id="IPR053038">
    <property type="entry name" value="RLP_Defense"/>
</dbReference>
<comment type="subcellular location">
    <subcellularLocation>
        <location evidence="1">Membrane</location>
        <topology evidence="1">Single-pass membrane protein</topology>
    </subcellularLocation>
</comment>
<sequence>MTLLGRQRPRRAAALFVFLVLWTVSFNTSLWAQPAGQGIVADTTELRVLRQFYYATGGAGWTRKDNWLNGTTLADVANWRGVRVANGDVTSLNMYANNLRGSIPACLGELQGLQELALWQNWNGLTGAIPAELGKLSRLKSLSLQQNALSGTLPAALGQLRQLQYLNCYNNQLSGHIPVALTRLHNLQYLSLNANVLSGNIPDSVSRLRRLRNLDLGVNPLVGPLPASLGQLDSLEILHLWQNKFQDSIPAAWGSMRRLRVLHLAQSEIIGRLPRELGQLTALEHLSVYVNQLTGPIPTELGNCRQLRTAHFEFNRLSGSVPPSVGQLYQLEELAANYNQLTGSLPVELGRCTKLRALILHGNQLSGYLPDSLAHAAGLAQLHLQDNAFTGAVPKAWGNLRRLYELHLHNNQLTGPLPQELGRLTNLLRLTAGRNAFFGPLPDSLARLQKLQELDLSRNRFTGTLPASWSALGGLHVLELSGNQLTGSIPAAWAQLNKPYRLSLHTNRLTGAIPDGLNATFLILDNNRLSGEVPATLAFSQLSINHNEITGFPDYHRLIDGVQFDLQVSGNYIDFGSFEPNQNTPGVYQHWGSGQRVPEPADTLEAVHGQYATLQPTRQPGGEHTRYQWQRRVGQGWVNLAGERDLPLRRGPMTESLEGEYRVELTNDAVPGVTLYSRTIYLTQLPYQPLAYNEPKADNCPALDPATDQAPAPGSDAGASLNYVRTYTARAAFTDPEALRAASQQQTQAQVRVKTEYLDGLGRPVQTVLRHESPEGRDLVQPVAYDGLGRQPKQYLPYTASPAAADAAGYHPNALREQFLFYRGAGVDTRTGQPVSADPMTQQLTATLPKTGVAYAESLFEASPLNRVTAQAAPGESRQLTAGRAVLLEERINTATDSVQRWEPGYAAEREDLAYAGAYAPGELWVKQTRDEQGQYTQEFTDKEGQLVLKQVGLNGTLTQGPTQWLKTYYVYDDFGRLRAVLPPKAVQLIRQNHWQLTGAGVERLLFRYHYDAQGRLVEKKVPDQDGYQYTVYDALDRPVLTQDVAQRTRGEWTATKYDALGRVVYAALTRFPELSGTPQQVHTALQDQAASATRLNEEPSGTATLTRAYYSNAAFPRLKATDQLLTVAYYDHYDFNRDGQADAQYAAPTAAQLGGEVPQADARVTGMVTRSLVRVLGVAETEPGAWLTTTTFFDDKARPVQVQSTNTRGGQDVVTTRYDFAGQALGSYATHQGPNHAELAVRESHRYDHAGRLLETTQQVDDQPAVTLAAHRYNELGQLERKDLGNGLQTLDYRYNIRGWLTQLNNPDAPLDGTGDVFALSLHYDCGFQAPQFNGNIAGQTWRGYHDNVQRAYGYRYDQLSRLLQGDFLARTGAAAGAGWGAERSNYRFWGASYDANGNLLTLRRRGLVQAASRTSPAQYAETDNLRYRYQPAGGSAEVASNRLLRVDDLAPAASSFGAKQPARPDFADGPTNGAAQPDYASQGAVNPDYGYDAAGSLVSDRNKGIARIRYNHLRLPQSIAWTSGDSLQFRYTAAGQKVAKLAYAKDKPVVQTDYLGAWQYEGDSLRWLSHGEGRVLRFVQRDAANQLQTRYVHEYTLKDHLGNLRAAVKRGETRQYRAFLEPAEDERIRERREFDPASVSEPIRVNTHGQFARTGAGAARTNAAAGQPIGPLKQLAVRKGDVVDALAYGAYWQPVEHPNWAYSLAGFVASLLQQPAPQPGTDGVPRQRVLPLLTVGLATVQALQQLPDGVPTAYLRLLVFDRDSNLVATKLRRLSRVAHINGTHPERRYEELQDSVLIKQDGYVQVYVANESDTDVYFDDVQIEHRQGLQVQETQYDPYGLELAGLNHVPSLENKYTWNDKERQDEFGLKWNDHGWRFFDPQLGRWVVVDPDAEEADQESWGTYQFGYNNAVRYNDLDGRLPGCCGDDQEAQASGQSESATSAAGAMIGQVFENLSTKVTGAVNAVATWWDSPLNEHMSNGYSAQAGYEVKTKGEAVLHVAVLVGAGLAEYSMNRNAASSTARGGAALPPSTAGGSSRSRQPVGPITGYTRHGLNQSVGRNGGRGVNAASIKEAVTTPKSVVQQANGTTKYNGNRAKVVLNSDGKVVTAMGKSRGPQLYQEGRKTGGGRAQRRAIQETGASYNPRAVR</sequence>
<feature type="region of interest" description="Disordered" evidence="9">
    <location>
        <begin position="2118"/>
        <end position="2150"/>
    </location>
</feature>
<dbReference type="PANTHER" id="PTHR48064">
    <property type="entry name" value="OS01G0750400 PROTEIN"/>
    <property type="match status" value="1"/>
</dbReference>
<dbReference type="FunFam" id="3.80.10.10:FF:000095">
    <property type="entry name" value="LRR receptor-like serine/threonine-protein kinase GSO1"/>
    <property type="match status" value="1"/>
</dbReference>
<feature type="region of interest" description="Disordered" evidence="9">
    <location>
        <begin position="2022"/>
        <end position="2067"/>
    </location>
</feature>
<protein>
    <recommendedName>
        <fullName evidence="14">RHS repeat-associated core domain-containing protein</fullName>
    </recommendedName>
</protein>
<keyword evidence="7" id="KW-0472">Membrane</keyword>
<evidence type="ECO:0000256" key="3">
    <source>
        <dbReference type="ARBA" id="ARBA00022692"/>
    </source>
</evidence>
<name>A0A9X0L3E8_SOLP1</name>
<dbReference type="OrthoDB" id="976756at2"/>
<evidence type="ECO:0000256" key="9">
    <source>
        <dbReference type="SAM" id="MobiDB-lite"/>
    </source>
</evidence>
<evidence type="ECO:0000256" key="2">
    <source>
        <dbReference type="ARBA" id="ARBA00022614"/>
    </source>
</evidence>
<feature type="domain" description="Disease resistance R13L4/SHOC-2-like LRR" evidence="11">
    <location>
        <begin position="204"/>
        <end position="334"/>
    </location>
</feature>
<evidence type="ECO:0000256" key="4">
    <source>
        <dbReference type="ARBA" id="ARBA00022729"/>
    </source>
</evidence>
<dbReference type="FunFam" id="3.80.10.10:FF:000233">
    <property type="entry name" value="Leucine-rich repeat receptor-like protein kinase TDR"/>
    <property type="match status" value="1"/>
</dbReference>
<keyword evidence="13" id="KW-1185">Reference proteome</keyword>
<dbReference type="Gene3D" id="2.180.10.10">
    <property type="entry name" value="RHS repeat-associated core"/>
    <property type="match status" value="2"/>
</dbReference>